<dbReference type="OrthoDB" id="252722at2759"/>
<evidence type="ECO:0000259" key="9">
    <source>
        <dbReference type="PROSITE" id="PS50119"/>
    </source>
</evidence>
<dbReference type="InterPro" id="IPR017907">
    <property type="entry name" value="Znf_RING_CS"/>
</dbReference>
<feature type="repeat" description="Filamin" evidence="7">
    <location>
        <begin position="320"/>
        <end position="428"/>
    </location>
</feature>
<evidence type="ECO:0000256" key="6">
    <source>
        <dbReference type="PROSITE-ProRule" id="PRU00024"/>
    </source>
</evidence>
<evidence type="ECO:0000313" key="10">
    <source>
        <dbReference type="EMBL" id="PAA63818.1"/>
    </source>
</evidence>
<dbReference type="InterPro" id="IPR047153">
    <property type="entry name" value="TRIM45/56/19-like"/>
</dbReference>
<dbReference type="SUPFAM" id="SSF57850">
    <property type="entry name" value="RING/U-box"/>
    <property type="match status" value="1"/>
</dbReference>
<sequence>MTSSSRLVETVQLNFEDFSESFLTCGTCLTLFDSGEHQPKLLPCSHTLCRACLQRIVPNPASSSASSSAAAAAAAAASTLGTFRCPICREGIAVPISGAAAFPPSFVVNQLLDLMVSQRKDLVPKCSIHTGRELLFCETCDSVFCAACQSPEQGGHQNKPDHTVLSFSVAVKRTAEILLYKAHLATSQLSSAYETVSRECDRLDSAAESCILDVDESFQQLHELVERRHSAVRSLVRKLQDEKRRCLREQLGLIAQEKAKVERECEGLQYQMDVMAITKKISDLNGRLGNMVALSEPRENHYIAYKCKGSAEFNAIDSAISSFGSVLVSATYPGLCRLELLEPTATVNLTCRARLQAVDYHGRIRTGGGDPVTARLETPLGELLETAVEDAEDGTYLVRFVPLCAGRHRLTVRVFDRPVRGCPVELDVAGRHRPVAKVTAGSSGACQIERLQAPYAVASSLAGTEVFVSDTGNCRIAVLDSNLQWLGEIGKDTAASGRAATGLAVDAAGRLWVANWKERQVFELDPSQDRIVSTISGDFLAEPGLVAVGSRGEVVVADAGSGQVHIVDPGSGCRVASIGNSSSSSRRLKSLTALTADWSNCADGGCSLVYGLASGEVTVCGGGDWAKIGDLRCQSSNGAVAGLAVDEFGRLLVARQPGVVQVYTRPLGEFICDILPEEQERLRRPGGVCCLPDGWLVVADTAGNTVKKFRYT</sequence>
<organism evidence="10 11">
    <name type="scientific">Macrostomum lignano</name>
    <dbReference type="NCBI Taxonomy" id="282301"/>
    <lineage>
        <taxon>Eukaryota</taxon>
        <taxon>Metazoa</taxon>
        <taxon>Spiralia</taxon>
        <taxon>Lophotrochozoa</taxon>
        <taxon>Platyhelminthes</taxon>
        <taxon>Rhabditophora</taxon>
        <taxon>Macrostomorpha</taxon>
        <taxon>Macrostomida</taxon>
        <taxon>Macrostomidae</taxon>
        <taxon>Macrostomum</taxon>
    </lineage>
</organism>
<accession>A0A267EQP9</accession>
<dbReference type="Proteomes" id="UP000215902">
    <property type="component" value="Unassembled WGS sequence"/>
</dbReference>
<dbReference type="STRING" id="282301.A0A267EQP9"/>
<dbReference type="SMART" id="SM00184">
    <property type="entry name" value="RING"/>
    <property type="match status" value="1"/>
</dbReference>
<evidence type="ECO:0000256" key="2">
    <source>
        <dbReference type="ARBA" id="ARBA00022723"/>
    </source>
</evidence>
<proteinExistence type="inferred from homology"/>
<dbReference type="Pfam" id="PF00630">
    <property type="entry name" value="Filamin"/>
    <property type="match status" value="1"/>
</dbReference>
<evidence type="ECO:0000256" key="1">
    <source>
        <dbReference type="ARBA" id="ARBA00008518"/>
    </source>
</evidence>
<keyword evidence="4 6" id="KW-0863">Zinc-finger</keyword>
<dbReference type="InterPro" id="IPR001841">
    <property type="entry name" value="Znf_RING"/>
</dbReference>
<evidence type="ECO:0000259" key="8">
    <source>
        <dbReference type="PROSITE" id="PS50089"/>
    </source>
</evidence>
<keyword evidence="3" id="KW-0677">Repeat</keyword>
<dbReference type="PROSITE" id="PS50194">
    <property type="entry name" value="FILAMIN_REPEAT"/>
    <property type="match status" value="1"/>
</dbReference>
<dbReference type="InterPro" id="IPR011042">
    <property type="entry name" value="6-blade_b-propeller_TolB-like"/>
</dbReference>
<evidence type="ECO:0008006" key="12">
    <source>
        <dbReference type="Google" id="ProtNLM"/>
    </source>
</evidence>
<dbReference type="CDD" id="cd05819">
    <property type="entry name" value="NHL"/>
    <property type="match status" value="1"/>
</dbReference>
<gene>
    <name evidence="10" type="ORF">BOX15_Mlig021505g1</name>
</gene>
<dbReference type="AlphaFoldDB" id="A0A267EQP9"/>
<keyword evidence="11" id="KW-1185">Reference proteome</keyword>
<dbReference type="InterPro" id="IPR000315">
    <property type="entry name" value="Znf_B-box"/>
</dbReference>
<comment type="caution">
    <text evidence="10">The sequence shown here is derived from an EMBL/GenBank/DDBJ whole genome shotgun (WGS) entry which is preliminary data.</text>
</comment>
<dbReference type="InterPro" id="IPR017868">
    <property type="entry name" value="Filamin/ABP280_repeat-like"/>
</dbReference>
<comment type="similarity">
    <text evidence="1">Belongs to the TRIM/RBCC family.</text>
</comment>
<keyword evidence="2" id="KW-0479">Metal-binding</keyword>
<protein>
    <recommendedName>
        <fullName evidence="12">RING-type domain-containing protein</fullName>
    </recommendedName>
</protein>
<evidence type="ECO:0000256" key="3">
    <source>
        <dbReference type="ARBA" id="ARBA00022737"/>
    </source>
</evidence>
<dbReference type="Gene3D" id="3.30.40.10">
    <property type="entry name" value="Zinc/RING finger domain, C3HC4 (zinc finger)"/>
    <property type="match status" value="1"/>
</dbReference>
<evidence type="ECO:0000256" key="7">
    <source>
        <dbReference type="PROSITE-ProRule" id="PRU00087"/>
    </source>
</evidence>
<dbReference type="PROSITE" id="PS50089">
    <property type="entry name" value="ZF_RING_2"/>
    <property type="match status" value="1"/>
</dbReference>
<feature type="domain" description="RING-type" evidence="8">
    <location>
        <begin position="25"/>
        <end position="89"/>
    </location>
</feature>
<dbReference type="PANTHER" id="PTHR25462">
    <property type="entry name" value="BONUS, ISOFORM C-RELATED"/>
    <property type="match status" value="1"/>
</dbReference>
<dbReference type="SUPFAM" id="SSF57845">
    <property type="entry name" value="B-box zinc-binding domain"/>
    <property type="match status" value="1"/>
</dbReference>
<keyword evidence="5" id="KW-0862">Zinc</keyword>
<evidence type="ECO:0000256" key="4">
    <source>
        <dbReference type="ARBA" id="ARBA00022771"/>
    </source>
</evidence>
<dbReference type="SUPFAM" id="SSF101898">
    <property type="entry name" value="NHL repeat"/>
    <property type="match status" value="1"/>
</dbReference>
<dbReference type="PANTHER" id="PTHR25462:SF285">
    <property type="entry name" value="RING-TYPE DOMAIN-CONTAINING PROTEIN"/>
    <property type="match status" value="1"/>
</dbReference>
<dbReference type="Gene3D" id="2.120.10.30">
    <property type="entry name" value="TolB, C-terminal domain"/>
    <property type="match status" value="1"/>
</dbReference>
<dbReference type="InterPro" id="IPR013783">
    <property type="entry name" value="Ig-like_fold"/>
</dbReference>
<dbReference type="EMBL" id="NIVC01001811">
    <property type="protein sequence ID" value="PAA63818.1"/>
    <property type="molecule type" value="Genomic_DNA"/>
</dbReference>
<dbReference type="Gene3D" id="2.60.40.10">
    <property type="entry name" value="Immunoglobulins"/>
    <property type="match status" value="1"/>
</dbReference>
<dbReference type="InterPro" id="IPR001298">
    <property type="entry name" value="Filamin/ABP280_rpt"/>
</dbReference>
<reference evidence="10 11" key="1">
    <citation type="submission" date="2017-06" db="EMBL/GenBank/DDBJ databases">
        <title>A platform for efficient transgenesis in Macrostomum lignano, a flatworm model organism for stem cell research.</title>
        <authorList>
            <person name="Berezikov E."/>
        </authorList>
    </citation>
    <scope>NUCLEOTIDE SEQUENCE [LARGE SCALE GENOMIC DNA]</scope>
    <source>
        <strain evidence="10">DV1</strain>
        <tissue evidence="10">Whole organism</tissue>
    </source>
</reference>
<dbReference type="SMART" id="SM00557">
    <property type="entry name" value="IG_FLMN"/>
    <property type="match status" value="1"/>
</dbReference>
<dbReference type="SUPFAM" id="SSF81296">
    <property type="entry name" value="E set domains"/>
    <property type="match status" value="1"/>
</dbReference>
<name>A0A267EQP9_9PLAT</name>
<dbReference type="Gene3D" id="3.30.160.60">
    <property type="entry name" value="Classic Zinc Finger"/>
    <property type="match status" value="1"/>
</dbReference>
<dbReference type="InterPro" id="IPR014756">
    <property type="entry name" value="Ig_E-set"/>
</dbReference>
<dbReference type="GO" id="GO:0008270">
    <property type="term" value="F:zinc ion binding"/>
    <property type="evidence" value="ECO:0007669"/>
    <property type="project" value="UniProtKB-KW"/>
</dbReference>
<dbReference type="PROSITE" id="PS00518">
    <property type="entry name" value="ZF_RING_1"/>
    <property type="match status" value="1"/>
</dbReference>
<dbReference type="CDD" id="cd16579">
    <property type="entry name" value="RING-HC_PML_C-V"/>
    <property type="match status" value="1"/>
</dbReference>
<dbReference type="PROSITE" id="PS50119">
    <property type="entry name" value="ZF_BBOX"/>
    <property type="match status" value="1"/>
</dbReference>
<evidence type="ECO:0000256" key="5">
    <source>
        <dbReference type="ARBA" id="ARBA00022833"/>
    </source>
</evidence>
<dbReference type="GO" id="GO:0061630">
    <property type="term" value="F:ubiquitin protein ligase activity"/>
    <property type="evidence" value="ECO:0007669"/>
    <property type="project" value="TreeGrafter"/>
</dbReference>
<dbReference type="GO" id="GO:0005654">
    <property type="term" value="C:nucleoplasm"/>
    <property type="evidence" value="ECO:0007669"/>
    <property type="project" value="TreeGrafter"/>
</dbReference>
<feature type="domain" description="B box-type" evidence="9">
    <location>
        <begin position="126"/>
        <end position="167"/>
    </location>
</feature>
<evidence type="ECO:0000313" key="11">
    <source>
        <dbReference type="Proteomes" id="UP000215902"/>
    </source>
</evidence>
<dbReference type="InterPro" id="IPR013083">
    <property type="entry name" value="Znf_RING/FYVE/PHD"/>
</dbReference>